<dbReference type="Pfam" id="PF13306">
    <property type="entry name" value="LRR_5"/>
    <property type="match status" value="1"/>
</dbReference>
<feature type="non-terminal residue" evidence="1">
    <location>
        <position position="1"/>
    </location>
</feature>
<dbReference type="AlphaFoldDB" id="A0A146KBN9"/>
<sequence>KNNFHLFFVYGPEIQTVRSEAFQNCMCLKRFISQCETIEYSAFYKCASLSEVNLTKLIQLGEYSFAKCKGLVNVNVGKLDTLPQHCFSKCKCLKQVVGLNLKHIFGFAFNEVPQKVNVVSNNILPVQTQFKQEKQTRFQEILIDEFSERKNMIKKLKIKQVQVQMVTYYLKML</sequence>
<gene>
    <name evidence="1" type="ORF">TPC1_15020</name>
</gene>
<feature type="non-terminal residue" evidence="1">
    <location>
        <position position="173"/>
    </location>
</feature>
<accession>A0A146KBN9</accession>
<evidence type="ECO:0000313" key="1">
    <source>
        <dbReference type="EMBL" id="JAP92891.1"/>
    </source>
</evidence>
<organism evidence="1">
    <name type="scientific">Trepomonas sp. PC1</name>
    <dbReference type="NCBI Taxonomy" id="1076344"/>
    <lineage>
        <taxon>Eukaryota</taxon>
        <taxon>Metamonada</taxon>
        <taxon>Diplomonadida</taxon>
        <taxon>Hexamitidae</taxon>
        <taxon>Hexamitinae</taxon>
        <taxon>Trepomonas</taxon>
    </lineage>
</organism>
<reference evidence="1" key="1">
    <citation type="submission" date="2015-07" db="EMBL/GenBank/DDBJ databases">
        <title>Adaptation to a free-living lifestyle via gene acquisitions in the diplomonad Trepomonas sp. PC1.</title>
        <authorList>
            <person name="Xu F."/>
            <person name="Jerlstrom-Hultqvist J."/>
            <person name="Kolisko M."/>
            <person name="Simpson A.G.B."/>
            <person name="Roger A.J."/>
            <person name="Svard S.G."/>
            <person name="Andersson J.O."/>
        </authorList>
    </citation>
    <scope>NUCLEOTIDE SEQUENCE</scope>
    <source>
        <strain evidence="1">PC1</strain>
    </source>
</reference>
<protein>
    <submittedName>
        <fullName evidence="1">Leucine rich repeats-containing protein</fullName>
    </submittedName>
</protein>
<dbReference type="InterPro" id="IPR032675">
    <property type="entry name" value="LRR_dom_sf"/>
</dbReference>
<name>A0A146KBN9_9EUKA</name>
<proteinExistence type="predicted"/>
<dbReference type="EMBL" id="GDID01003715">
    <property type="protein sequence ID" value="JAP92891.1"/>
    <property type="molecule type" value="Transcribed_RNA"/>
</dbReference>
<dbReference type="InterPro" id="IPR026906">
    <property type="entry name" value="LRR_5"/>
</dbReference>
<dbReference type="Gene3D" id="3.80.10.10">
    <property type="entry name" value="Ribonuclease Inhibitor"/>
    <property type="match status" value="1"/>
</dbReference>
<dbReference type="SUPFAM" id="SSF52058">
    <property type="entry name" value="L domain-like"/>
    <property type="match status" value="1"/>
</dbReference>